<dbReference type="EnsemblPlants" id="OBART04G17250.1">
    <property type="protein sequence ID" value="OBART04G17250.1"/>
    <property type="gene ID" value="OBART04G17250"/>
</dbReference>
<feature type="domain" description="DUF642" evidence="6">
    <location>
        <begin position="895"/>
        <end position="1051"/>
    </location>
</feature>
<evidence type="ECO:0000313" key="7">
    <source>
        <dbReference type="EnsemblPlants" id="OBART04G17250.1"/>
    </source>
</evidence>
<feature type="domain" description="DUF642" evidence="6">
    <location>
        <begin position="289"/>
        <end position="452"/>
    </location>
</feature>
<sequence length="1643" mass="178981">MLRYTEQFAAGHMYSHGALEYNAFPGRRLAKGPHFHGTSEPRRDALPTSSIVAVRGSGARFARFPAENTLSIWSSGHLEQYLLREVMRRKTEMIQTTPCVALLLLVGVAFAARSASAITDGLLPNGNFEEAPDKSQMNGTRVTGRYAIPQWEISGFVEYIGSGQKQGDMLLPVPEGAYAVRLGNEASIQQRLTLTRGMHYSITFSAARTCAQSELLNITITPESGEIPIQTVYTSSGWDSYSWAFKAKHSVVLFIVHNPGVSDDEACGPLIDSFAIKTLNPPQRTKGNMLKNGGFEEGPYIFPNTSWGVLVPPMDEDDYSPLSPWTILSTTKSVKYIDAAHYAVPGGARAVELVSGMETAMLQEVSTVPGRSYRLEFSVGDAGDGCSGSLTVQAYASRGSVKVTYQSQGTGGYKRGLLEFTATEKRTRVVFVSMAYTTKSDGTLCGPVIDDASLVSVRSHRRFLLYSEYREYFLSRRQLMRRKTEMVRSTCCVVLLLLLSVAARSASAIMDGLLPNGNFEEAPDKSQLNGTRVIGRYAIPQWEISGFVEYIGSGQMQGDMLLPVPEGAYAVRLGNEASIQQRLTLTRGMHYSVTFSAARTCAQSELLNITVTPEIGEVPIQTVYTSSGWDSYSWAFKARRSDMSLIVHNPGVTDDAACGPLIDSFAIKTLQSPPSTKDNLLKNGGFEEGPYIFPNTSWGVLVPPMDEDDYSPLSPWTIMGYTKSVKYVDAAHYAVPGGARAVELVAGMEAALVQEVCTVPGRSYRLEFSVGDAGDGCVGSMSVQAYVSHGSVKVPYESQGRGGNKRGVLEFTATDKRTRVVFVSMAYTMKPDGTLCGPVVDDASVVGRVGRREQPRARDSREGSHGMTGSARSVVALLFLLVGSAARADSAVTDGLLPNGNFEDGPDKSQLNGTVVTGRYAIPNWEISGFVEYIESGHREQDMILAVPEGARAVRLGNDATIRQRLSVTRRAYYSITFSAARTCAQKEKLNVSVTPEFGVLPIQTVYTSSGWDSYSWAFRAKHSVVWLSIHNPGEEEDPACGPLIDSIAIKNLYPPRRTKGNMLRNGDLEEGPYIFPDATWGVLVPPIFEDEHSPLPGWMIMSDTKVIKYVDSPHHRVPQGARAVELVAGRETALVQAVVLRRGRGQRDSLAVEAYAARATAKVPYESQGTGGHKRAQLDFAAVANLTRVVFQSFNYHTKPDGTLCGPLVDDISLVSVRKRAARLRRVSRRPGLILPAQISQVVISNSSYICELAHWPLANREVRVLDRVTRAHDHGLGEVHALPGSCGGGARWRGCTGGLLCHRWPSTKRQLRARAGQVPAEPNWEISGFVEYIGSGHKEQDMILAVPEGAYAVRLGNDATIRQRISVTRHMYYSVTFSAARTCAQAEKLNVSVTPEFSVLPIQTVYTSTGWDSYSWAFKAEHSAVWLSIHNPGVEEDPACGPLIGLVAIKTLPPPHHTRGGTMLRNGDFEEGPYIFADTPWGVLVPPMDEDVHSPLPGWMVMSTTKVVKYVDSARHAVPSGAHAVEMVAGRECAQVQEVATVPGRRYTLSFSVGDAGNGCIGSLAVDAYAARATLKVSYESRGTGGHERAELVFAAVANRTRVVFHSSNHHMKSDGTLCGPVVDDVSLVSVDKHTVRRLLM</sequence>
<dbReference type="PANTHER" id="PTHR31265">
    <property type="entry name" value="OS02G0527500 PROTEIN-RELATED"/>
    <property type="match status" value="1"/>
</dbReference>
<dbReference type="PANTHER" id="PTHR31265:SF7">
    <property type="entry name" value="OS04G0494800 PROTEIN"/>
    <property type="match status" value="1"/>
</dbReference>
<dbReference type="Pfam" id="PF04862">
    <property type="entry name" value="DUF642"/>
    <property type="match status" value="7"/>
</dbReference>
<comment type="subcellular location">
    <subcellularLocation>
        <location evidence="1">Cell envelope</location>
    </subcellularLocation>
    <subcellularLocation>
        <location evidence="2">Secreted</location>
    </subcellularLocation>
</comment>
<dbReference type="Gene3D" id="2.60.120.260">
    <property type="entry name" value="Galactose-binding domain-like"/>
    <property type="match status" value="3"/>
</dbReference>
<protein>
    <recommendedName>
        <fullName evidence="6">DUF642 domain-containing protein</fullName>
    </recommendedName>
</protein>
<organism evidence="7">
    <name type="scientific">Oryza barthii</name>
    <dbReference type="NCBI Taxonomy" id="65489"/>
    <lineage>
        <taxon>Eukaryota</taxon>
        <taxon>Viridiplantae</taxon>
        <taxon>Streptophyta</taxon>
        <taxon>Embryophyta</taxon>
        <taxon>Tracheophyta</taxon>
        <taxon>Spermatophyta</taxon>
        <taxon>Magnoliopsida</taxon>
        <taxon>Liliopsida</taxon>
        <taxon>Poales</taxon>
        <taxon>Poaceae</taxon>
        <taxon>BOP clade</taxon>
        <taxon>Oryzoideae</taxon>
        <taxon>Oryzeae</taxon>
        <taxon>Oryzinae</taxon>
        <taxon>Oryza</taxon>
    </lineage>
</organism>
<reference evidence="7" key="1">
    <citation type="journal article" date="2009" name="Rice">
        <title>De Novo Next Generation Sequencing of Plant Genomes.</title>
        <authorList>
            <person name="Rounsley S."/>
            <person name="Marri P.R."/>
            <person name="Yu Y."/>
            <person name="He R."/>
            <person name="Sisneros N."/>
            <person name="Goicoechea J.L."/>
            <person name="Lee S.J."/>
            <person name="Angelova A."/>
            <person name="Kudrna D."/>
            <person name="Luo M."/>
            <person name="Affourtit J."/>
            <person name="Desany B."/>
            <person name="Knight J."/>
            <person name="Niazi F."/>
            <person name="Egholm M."/>
            <person name="Wing R.A."/>
        </authorList>
    </citation>
    <scope>NUCLEOTIDE SEQUENCE [LARGE SCALE GENOMIC DNA]</scope>
    <source>
        <strain evidence="7">cv. IRGC 105608</strain>
    </source>
</reference>
<feature type="domain" description="DUF642" evidence="6">
    <location>
        <begin position="1465"/>
        <end position="1630"/>
    </location>
</feature>
<dbReference type="Gramene" id="OBART04G17250.1">
    <property type="protein sequence ID" value="OBART04G17250.1"/>
    <property type="gene ID" value="OBART04G17250"/>
</dbReference>
<proteinExistence type="predicted"/>
<evidence type="ECO:0000256" key="5">
    <source>
        <dbReference type="ARBA" id="ARBA00023180"/>
    </source>
</evidence>
<evidence type="ECO:0000256" key="3">
    <source>
        <dbReference type="ARBA" id="ARBA00022525"/>
    </source>
</evidence>
<evidence type="ECO:0000259" key="6">
    <source>
        <dbReference type="Pfam" id="PF04862"/>
    </source>
</evidence>
<dbReference type="InterPro" id="IPR052437">
    <property type="entry name" value="Pectin_Meth_Modulator"/>
</dbReference>
<reference evidence="7" key="2">
    <citation type="submission" date="2015-03" db="UniProtKB">
        <authorList>
            <consortium name="EnsemblPlants"/>
        </authorList>
    </citation>
    <scope>IDENTIFICATION</scope>
</reference>
<evidence type="ECO:0000256" key="1">
    <source>
        <dbReference type="ARBA" id="ARBA00004196"/>
    </source>
</evidence>
<feature type="domain" description="DUF642" evidence="6">
    <location>
        <begin position="679"/>
        <end position="844"/>
    </location>
</feature>
<dbReference type="HOGENOM" id="CLU_003250_0_0_1"/>
<feature type="domain" description="DUF642" evidence="6">
    <location>
        <begin position="1317"/>
        <end position="1452"/>
    </location>
</feature>
<keyword evidence="8" id="KW-1185">Reference proteome</keyword>
<evidence type="ECO:0000313" key="8">
    <source>
        <dbReference type="Proteomes" id="UP000026960"/>
    </source>
</evidence>
<evidence type="ECO:0000256" key="4">
    <source>
        <dbReference type="ARBA" id="ARBA00022729"/>
    </source>
</evidence>
<dbReference type="GO" id="GO:0005576">
    <property type="term" value="C:extracellular region"/>
    <property type="evidence" value="ECO:0007669"/>
    <property type="project" value="UniProtKB-SubCell"/>
</dbReference>
<feature type="domain" description="DUF642" evidence="6">
    <location>
        <begin position="121"/>
        <end position="277"/>
    </location>
</feature>
<keyword evidence="4" id="KW-0732">Signal</keyword>
<dbReference type="InterPro" id="IPR006946">
    <property type="entry name" value="DGR2-like_dom"/>
</dbReference>
<dbReference type="PaxDb" id="65489-OBART04G17250.1"/>
<feature type="domain" description="DUF642" evidence="6">
    <location>
        <begin position="512"/>
        <end position="668"/>
    </location>
</feature>
<keyword evidence="5" id="KW-0325">Glycoprotein</keyword>
<evidence type="ECO:0000256" key="2">
    <source>
        <dbReference type="ARBA" id="ARBA00004613"/>
    </source>
</evidence>
<keyword evidence="3" id="KW-0964">Secreted</keyword>
<accession>A0A0D3FXF6</accession>
<dbReference type="Proteomes" id="UP000026960">
    <property type="component" value="Chromosome 4"/>
</dbReference>
<dbReference type="STRING" id="65489.A0A0D3FXF6"/>
<dbReference type="eggNOG" id="ENOG502QRP6">
    <property type="taxonomic scope" value="Eukaryota"/>
</dbReference>
<name>A0A0D3FXF6_9ORYZ</name>